<dbReference type="SUPFAM" id="SSF53474">
    <property type="entry name" value="alpha/beta-Hydrolases"/>
    <property type="match status" value="1"/>
</dbReference>
<feature type="signal peptide" evidence="6">
    <location>
        <begin position="1"/>
        <end position="20"/>
    </location>
</feature>
<organism evidence="7 8">
    <name type="scientific">Lentinus brumalis</name>
    <dbReference type="NCBI Taxonomy" id="2498619"/>
    <lineage>
        <taxon>Eukaryota</taxon>
        <taxon>Fungi</taxon>
        <taxon>Dikarya</taxon>
        <taxon>Basidiomycota</taxon>
        <taxon>Agaricomycotina</taxon>
        <taxon>Agaricomycetes</taxon>
        <taxon>Polyporales</taxon>
        <taxon>Polyporaceae</taxon>
        <taxon>Lentinus</taxon>
    </lineage>
</organism>
<dbReference type="InterPro" id="IPR018202">
    <property type="entry name" value="Ser_caboxypep_ser_AS"/>
</dbReference>
<keyword evidence="3 6" id="KW-0645">Protease</keyword>
<dbReference type="GO" id="GO:0006508">
    <property type="term" value="P:proteolysis"/>
    <property type="evidence" value="ECO:0007669"/>
    <property type="project" value="UniProtKB-KW"/>
</dbReference>
<name>A0A371CRI7_9APHY</name>
<gene>
    <name evidence="7" type="ORF">OH76DRAFT_1361993</name>
</gene>
<dbReference type="PANTHER" id="PTHR11802:SF479">
    <property type="entry name" value="CARBOXYPEPTIDASE"/>
    <property type="match status" value="1"/>
</dbReference>
<keyword evidence="2 6" id="KW-0121">Carboxypeptidase</keyword>
<dbReference type="Pfam" id="PF00450">
    <property type="entry name" value="Peptidase_S10"/>
    <property type="match status" value="2"/>
</dbReference>
<dbReference type="InterPro" id="IPR029058">
    <property type="entry name" value="AB_hydrolase_fold"/>
</dbReference>
<evidence type="ECO:0000256" key="3">
    <source>
        <dbReference type="ARBA" id="ARBA00022670"/>
    </source>
</evidence>
<dbReference type="InterPro" id="IPR001563">
    <property type="entry name" value="Peptidase_S10"/>
</dbReference>
<feature type="chain" id="PRO_5016483145" description="Carboxypeptidase" evidence="6">
    <location>
        <begin position="21"/>
        <end position="694"/>
    </location>
</feature>
<keyword evidence="4 6" id="KW-0378">Hydrolase</keyword>
<dbReference type="PANTHER" id="PTHR11802">
    <property type="entry name" value="SERINE PROTEASE FAMILY S10 SERINE CARBOXYPEPTIDASE"/>
    <property type="match status" value="1"/>
</dbReference>
<accession>A0A371CRI7</accession>
<keyword evidence="5" id="KW-0325">Glycoprotein</keyword>
<evidence type="ECO:0000313" key="7">
    <source>
        <dbReference type="EMBL" id="RDX42857.1"/>
    </source>
</evidence>
<dbReference type="AlphaFoldDB" id="A0A371CRI7"/>
<dbReference type="EMBL" id="KZ857475">
    <property type="protein sequence ID" value="RDX42857.1"/>
    <property type="molecule type" value="Genomic_DNA"/>
</dbReference>
<dbReference type="PROSITE" id="PS00131">
    <property type="entry name" value="CARBOXYPEPT_SER_SER"/>
    <property type="match status" value="1"/>
</dbReference>
<evidence type="ECO:0000256" key="6">
    <source>
        <dbReference type="RuleBase" id="RU361156"/>
    </source>
</evidence>
<proteinExistence type="inferred from homology"/>
<dbReference type="GO" id="GO:0004185">
    <property type="term" value="F:serine-type carboxypeptidase activity"/>
    <property type="evidence" value="ECO:0007669"/>
    <property type="project" value="UniProtKB-UniRule"/>
</dbReference>
<evidence type="ECO:0000256" key="4">
    <source>
        <dbReference type="ARBA" id="ARBA00022801"/>
    </source>
</evidence>
<sequence>MTGMFTALVLLLSAILCANAQLTPPNSFPHAWPGQPKGPLNAAWQQYFEVQSPLPNLTGLALPRSFAGNIPVNRAGHPNNTLFFWGFERQGRNGSLTVPAHANNSEPWIFWLQGGPGSSGMLGLSTENGPIHVLSNGSWVLNPFSWNTLADTIWIDQPVGTGFSTSDAKGYIADEDQMGEDFIEFLKNLVSVFPSLATRPLYLTGESYAGTYIPYIVKHIFAQSKPPVNLKKIAIGDGSLGSFATIRHLPVLNTIETYPSIIGYDQDVFNYFREQHHLCGFDLNLTYPQTGGNFPTLNLTQGLRATFLEATDTRVTGSSWREAIATEYAVRARTNPIMKRADYHERRGADALQWKRDISGRPNGTIDPWYGCDIFDEMRDYAVNFTFPWSNGGFDVYDIPDATHPEPDMDAGPFLNGPAGRAALHAPTSKNWSSSFNYPFGSVYNKSIGNEHGDPSVEPVAFLTPLFANASERNISFVFYSGNDDAQVQHRGTEVVIQNFTFGGVQGFTRKPATPWFDDDGNAAGIVHQERGLTYVLFTGAGHLVPQWKPAQALVFLREFVLGSNRNGTVVNSITGEVVGGENKTLAGDFMPGGDEIFYGSAKTEGTSTVPSATIAAWESFIATATLNVTVVSSSAASSSVKASTSPASVTEVLPSSTGSANNGALSVRMQRCWDMFAMILVVAVMPVAIGRLF</sequence>
<dbReference type="PRINTS" id="PR00724">
    <property type="entry name" value="CRBOXYPTASEC"/>
</dbReference>
<evidence type="ECO:0000256" key="5">
    <source>
        <dbReference type="ARBA" id="ARBA00023180"/>
    </source>
</evidence>
<evidence type="ECO:0000313" key="8">
    <source>
        <dbReference type="Proteomes" id="UP000256964"/>
    </source>
</evidence>
<protein>
    <recommendedName>
        <fullName evidence="6">Carboxypeptidase</fullName>
        <ecNumber evidence="6">3.4.16.-</ecNumber>
    </recommendedName>
</protein>
<dbReference type="Proteomes" id="UP000256964">
    <property type="component" value="Unassembled WGS sequence"/>
</dbReference>
<evidence type="ECO:0000256" key="2">
    <source>
        <dbReference type="ARBA" id="ARBA00022645"/>
    </source>
</evidence>
<dbReference type="Gene3D" id="3.40.50.1820">
    <property type="entry name" value="alpha/beta hydrolase"/>
    <property type="match status" value="1"/>
</dbReference>
<dbReference type="OrthoDB" id="443318at2759"/>
<dbReference type="EC" id="3.4.16.-" evidence="6"/>
<keyword evidence="6" id="KW-0732">Signal</keyword>
<keyword evidence="8" id="KW-1185">Reference proteome</keyword>
<evidence type="ECO:0000256" key="1">
    <source>
        <dbReference type="ARBA" id="ARBA00009431"/>
    </source>
</evidence>
<reference evidence="7 8" key="1">
    <citation type="journal article" date="2018" name="Biotechnol. Biofuels">
        <title>Integrative visual omics of the white-rot fungus Polyporus brumalis exposes the biotechnological potential of its oxidative enzymes for delignifying raw plant biomass.</title>
        <authorList>
            <person name="Miyauchi S."/>
            <person name="Rancon A."/>
            <person name="Drula E."/>
            <person name="Hage H."/>
            <person name="Chaduli D."/>
            <person name="Favel A."/>
            <person name="Grisel S."/>
            <person name="Henrissat B."/>
            <person name="Herpoel-Gimbert I."/>
            <person name="Ruiz-Duenas F.J."/>
            <person name="Chevret D."/>
            <person name="Hainaut M."/>
            <person name="Lin J."/>
            <person name="Wang M."/>
            <person name="Pangilinan J."/>
            <person name="Lipzen A."/>
            <person name="Lesage-Meessen L."/>
            <person name="Navarro D."/>
            <person name="Riley R."/>
            <person name="Grigoriev I.V."/>
            <person name="Zhou S."/>
            <person name="Raouche S."/>
            <person name="Rosso M.N."/>
        </authorList>
    </citation>
    <scope>NUCLEOTIDE SEQUENCE [LARGE SCALE GENOMIC DNA]</scope>
    <source>
        <strain evidence="7 8">BRFM 1820</strain>
    </source>
</reference>
<comment type="similarity">
    <text evidence="1 6">Belongs to the peptidase S10 family.</text>
</comment>